<feature type="compositionally biased region" description="Basic and acidic residues" evidence="1">
    <location>
        <begin position="235"/>
        <end position="251"/>
    </location>
</feature>
<feature type="region of interest" description="Disordered" evidence="1">
    <location>
        <begin position="220"/>
        <end position="296"/>
    </location>
</feature>
<feature type="compositionally biased region" description="Acidic residues" evidence="1">
    <location>
        <begin position="1150"/>
        <end position="1162"/>
    </location>
</feature>
<feature type="compositionally biased region" description="Basic and acidic residues" evidence="1">
    <location>
        <begin position="1013"/>
        <end position="1034"/>
    </location>
</feature>
<feature type="region of interest" description="Disordered" evidence="1">
    <location>
        <begin position="1005"/>
        <end position="1223"/>
    </location>
</feature>
<feature type="region of interest" description="Disordered" evidence="1">
    <location>
        <begin position="130"/>
        <end position="181"/>
    </location>
</feature>
<feature type="compositionally biased region" description="Basic and acidic residues" evidence="1">
    <location>
        <begin position="1672"/>
        <end position="1693"/>
    </location>
</feature>
<feature type="region of interest" description="Disordered" evidence="1">
    <location>
        <begin position="1570"/>
        <end position="1592"/>
    </location>
</feature>
<comment type="caution">
    <text evidence="2">The sequence shown here is derived from an EMBL/GenBank/DDBJ whole genome shotgun (WGS) entry which is preliminary data.</text>
</comment>
<feature type="compositionally biased region" description="Polar residues" evidence="1">
    <location>
        <begin position="902"/>
        <end position="911"/>
    </location>
</feature>
<feature type="compositionally biased region" description="Polar residues" evidence="1">
    <location>
        <begin position="44"/>
        <end position="60"/>
    </location>
</feature>
<feature type="region of interest" description="Disordered" evidence="1">
    <location>
        <begin position="342"/>
        <end position="371"/>
    </location>
</feature>
<feature type="region of interest" description="Disordered" evidence="1">
    <location>
        <begin position="1"/>
        <end position="117"/>
    </location>
</feature>
<reference evidence="2 3" key="1">
    <citation type="submission" date="2024-05" db="EMBL/GenBank/DDBJ databases">
        <title>The nuclear and mitochondrial genome assemblies of Tetragonisca angustula (Apidae: Meliponini), a tiny yet remarkable pollinator in the Neotropics.</title>
        <authorList>
            <person name="Ferrari R."/>
            <person name="Ricardo P.C."/>
            <person name="Dias F.C."/>
            <person name="Araujo N.S."/>
            <person name="Soares D.O."/>
            <person name="Zhou Q.-S."/>
            <person name="Zhu C.-D."/>
            <person name="Coutinho L."/>
            <person name="Airas M.C."/>
            <person name="Batista T.M."/>
        </authorList>
    </citation>
    <scope>NUCLEOTIDE SEQUENCE [LARGE SCALE GENOMIC DNA]</scope>
    <source>
        <strain evidence="2">ASF017062</strain>
        <tissue evidence="2">Abdomen</tissue>
    </source>
</reference>
<feature type="compositionally biased region" description="Polar residues" evidence="1">
    <location>
        <begin position="550"/>
        <end position="566"/>
    </location>
</feature>
<feature type="region of interest" description="Disordered" evidence="1">
    <location>
        <begin position="842"/>
        <end position="923"/>
    </location>
</feature>
<feature type="compositionally biased region" description="Basic and acidic residues" evidence="1">
    <location>
        <begin position="274"/>
        <end position="293"/>
    </location>
</feature>
<feature type="compositionally biased region" description="Polar residues" evidence="1">
    <location>
        <begin position="342"/>
        <end position="368"/>
    </location>
</feature>
<feature type="region of interest" description="Disordered" evidence="1">
    <location>
        <begin position="543"/>
        <end position="566"/>
    </location>
</feature>
<feature type="compositionally biased region" description="Basic and acidic residues" evidence="1">
    <location>
        <begin position="1701"/>
        <end position="1713"/>
    </location>
</feature>
<feature type="compositionally biased region" description="Basic and acidic residues" evidence="1">
    <location>
        <begin position="1403"/>
        <end position="1414"/>
    </location>
</feature>
<feature type="compositionally biased region" description="Basic and acidic residues" evidence="1">
    <location>
        <begin position="1163"/>
        <end position="1176"/>
    </location>
</feature>
<feature type="compositionally biased region" description="Polar residues" evidence="1">
    <location>
        <begin position="130"/>
        <end position="140"/>
    </location>
</feature>
<feature type="compositionally biased region" description="Basic and acidic residues" evidence="1">
    <location>
        <begin position="857"/>
        <end position="874"/>
    </location>
</feature>
<organism evidence="2 3">
    <name type="scientific">Tetragonisca angustula</name>
    <dbReference type="NCBI Taxonomy" id="166442"/>
    <lineage>
        <taxon>Eukaryota</taxon>
        <taxon>Metazoa</taxon>
        <taxon>Ecdysozoa</taxon>
        <taxon>Arthropoda</taxon>
        <taxon>Hexapoda</taxon>
        <taxon>Insecta</taxon>
        <taxon>Pterygota</taxon>
        <taxon>Neoptera</taxon>
        <taxon>Endopterygota</taxon>
        <taxon>Hymenoptera</taxon>
        <taxon>Apocrita</taxon>
        <taxon>Aculeata</taxon>
        <taxon>Apoidea</taxon>
        <taxon>Anthophila</taxon>
        <taxon>Apidae</taxon>
        <taxon>Tetragonisca</taxon>
    </lineage>
</organism>
<feature type="compositionally biased region" description="Basic and acidic residues" evidence="1">
    <location>
        <begin position="1139"/>
        <end position="1149"/>
    </location>
</feature>
<feature type="compositionally biased region" description="Polar residues" evidence="1">
    <location>
        <begin position="1571"/>
        <end position="1580"/>
    </location>
</feature>
<dbReference type="Proteomes" id="UP001432146">
    <property type="component" value="Unassembled WGS sequence"/>
</dbReference>
<feature type="compositionally biased region" description="Polar residues" evidence="1">
    <location>
        <begin position="85"/>
        <end position="94"/>
    </location>
</feature>
<feature type="region of interest" description="Disordered" evidence="1">
    <location>
        <begin position="1398"/>
        <end position="1422"/>
    </location>
</feature>
<feature type="compositionally biased region" description="Basic and acidic residues" evidence="1">
    <location>
        <begin position="912"/>
        <end position="923"/>
    </location>
</feature>
<gene>
    <name evidence="2" type="ORF">QLX08_001025</name>
</gene>
<accession>A0AAW1AHR8</accession>
<evidence type="ECO:0000313" key="2">
    <source>
        <dbReference type="EMBL" id="KAK9309280.1"/>
    </source>
</evidence>
<evidence type="ECO:0000256" key="1">
    <source>
        <dbReference type="SAM" id="MobiDB-lite"/>
    </source>
</evidence>
<feature type="compositionally biased region" description="Acidic residues" evidence="1">
    <location>
        <begin position="1113"/>
        <end position="1137"/>
    </location>
</feature>
<protein>
    <submittedName>
        <fullName evidence="2">Uncharacterized protein</fullName>
    </submittedName>
</protein>
<name>A0AAW1AHR8_9HYME</name>
<keyword evidence="3" id="KW-1185">Reference proteome</keyword>
<feature type="region of interest" description="Disordered" evidence="1">
    <location>
        <begin position="1651"/>
        <end position="1713"/>
    </location>
</feature>
<feature type="compositionally biased region" description="Polar residues" evidence="1">
    <location>
        <begin position="875"/>
        <end position="894"/>
    </location>
</feature>
<feature type="region of interest" description="Disordered" evidence="1">
    <location>
        <begin position="1525"/>
        <end position="1549"/>
    </location>
</feature>
<dbReference type="EMBL" id="JAWNGG020000013">
    <property type="protein sequence ID" value="KAK9309280.1"/>
    <property type="molecule type" value="Genomic_DNA"/>
</dbReference>
<proteinExistence type="predicted"/>
<sequence>MPRFAKDSDEETDVKSGRKTRAHIEAALLDSPLRRSTRNKTKQNESSPDSPVSDTGSIQITKIKKRGISAMDNPTTAESRRTLRSKINSVSSDINELPGSDVGTPTRKTRNNALNDSNKVNTRRSKCFTRANSEAKSPPTTRVRRTRASSIEPEAMTSSKLDKHQSELISTPTKTRRRASMLPSEATVLEEKECKKIAIVTLDRTLSNVIEIKETEAETVDKIPQKNESLSTSKNELDASQKSIDEKHLEDNVQEPYISSSENLSSNSSNNVEDVEKNVSADNKKISDNDKNALESSEISAEIELSINSDSKIKDMSIEIDLKLDDSNNSIKKHDNLSNKENLTTNIDIQDTKNATSSTPQTSKSLSVSDEETSKYSWIETNISPKRRHSIQLLEMSNENVSIKKVNDTSDTVNSSVTNLNVSTKEGDKSDNIQKLVVNQETEEFIIGSLSSQKLDKTSIQISISSSSNDSIEIVKHTKDVNIIDDNKPIEIVKHTKDVNTIDDNKPIEIGTELNETEKMCINESKENVDIEMNTSNLKEDINENKSEENNTSQCVTSGQCDTKNKNDNLNISEDVHEKDEMSCTELITFSESSNIDSPNSADVKLISNTQCSIVSKHKNIHCSQKNETDNLSSNNNNLLKSSDTHTNLKDSVLNNINENNVSNVIKSSDSSIVTETPAELVEEMSKRGEHSKNVSAVDDCTDSLTLKKQCENKLELSEKHSDVNQVVSKECQENMKIDDNDSDTNMTNVFQDILASEWKGKDNNTKPIHLNSTESEGECDLILVDREAWLAAENLKTSKETNTSDYDSDDTVVSKAFTDFMKARKNESKLLDTLKEEYNLNDSQDKSSSAKKRKIMKENKNRNEEGNTMEDTKNITQDVKMSINVDKNVSLTKNSDEHSTSKNNKSIQKSLENERLSESYKVGEKNLSLNEHKLSEDIPKSLNKSIQKEETNKLGEFNKETVEKRNSLNKSNCENVVASAKKDEKDQLLNISVKKKIKPQQLNVEIAEESDNELKKAEFRKEQNESDESKNISDSDDSPNKSSKIPTFLFRGVSDSSDDNDESNTIDSDIKMEYNFDGLELPDDDVPGDECRASETESSDSNDNGSDLADFVVDDDDEDEDEEEIESEEVEVEIENDLNNKEDVKEDEKETEEIIQEEEHENDNKNIDEKDKSKLMDTSNIKKNKSRKSNDLNISQTIGSDKKKKKLKIDTSQTEKNDEEDSYTNLFFETEQIKQKQDFGELVSENVEKLLNESRLSKVEKIVKSMECSTPKINISKQEICGIKKQDSSEKGKERNKNLTFKKKQNLKKLDDIKVNESLTHRSLPSELIELTTETNLSRPMSSKILELNKEALVSKNKTTFTTKCLKKEKLNESAPTLKLDAKSKEVQLIIASNSSIQNDQNKTENENKDKQKMKATSHAADVNDSLKRKLLKVAGNILESDRHKKHKKRKQLTFEETPNVILSRNDFKKDSSLTKTIQQFVPITNIDNNEIEKENKKKKKKKKERDNIDVQIREKINKEIETKPESRNKKIHDEVKKKKKKEKEVESISDFTSEKSKIIKKEKKISSSLSNECVSNEQPSKKKHKKQKLLIKDDVLQHGKVSIKKVPEENQILSSDILNQTKNMLAKKLSGGERKQLLESIKSIVSHKKQQLKDAMSDSDEGPETITFSKARDDAMEVLKRTADSIKANKEMKKKKQKEHTEKMRKQKEIKIKELESKNQIIESSKMEEQGKGVKRLADDVLDNLSDVPLKSMKKRRISEESSTFSSKPTLKVKNMTVEDDFLTLPSCSGSTTQFSVIDIQTIKKSKKIPRISSFREKMLARNSRQPVSAYLMYLKKQETLGKQKFYNKPLNF</sequence>
<feature type="compositionally biased region" description="Low complexity" evidence="1">
    <location>
        <begin position="259"/>
        <end position="272"/>
    </location>
</feature>
<evidence type="ECO:0000313" key="3">
    <source>
        <dbReference type="Proteomes" id="UP001432146"/>
    </source>
</evidence>